<sequence length="63" mass="7358">MVDNDSLLTTECGRRRMVEVILRITKGTRIEPKPYEQMLLDQFVRGELTVDHVLILLNAVNFR</sequence>
<name>A0A1G1T821_9BACT</name>
<dbReference type="EMBL" id="MDZB01000093">
    <property type="protein sequence ID" value="OGX87027.1"/>
    <property type="molecule type" value="Genomic_DNA"/>
</dbReference>
<evidence type="ECO:0008006" key="3">
    <source>
        <dbReference type="Google" id="ProtNLM"/>
    </source>
</evidence>
<protein>
    <recommendedName>
        <fullName evidence="3">Antitoxin VbhA domain-containing protein</fullName>
    </recommendedName>
</protein>
<reference evidence="1 2" key="1">
    <citation type="submission" date="2016-08" db="EMBL/GenBank/DDBJ databases">
        <title>Hymenobacter coccineus sp. nov., Hymenobacter lapidarius sp. nov. and Hymenobacter glacialis sp. nov., isolated from Antarctic soil.</title>
        <authorList>
            <person name="Sedlacek I."/>
            <person name="Kralova S."/>
            <person name="Kyrova K."/>
            <person name="Maslanova I."/>
            <person name="Stankova E."/>
            <person name="Vrbovska V."/>
            <person name="Nemec M."/>
            <person name="Bartak M."/>
            <person name="Svec P."/>
            <person name="Busse H.-J."/>
            <person name="Pantucek R."/>
        </authorList>
    </citation>
    <scope>NUCLEOTIDE SEQUENCE [LARGE SCALE GENOMIC DNA]</scope>
    <source>
        <strain evidence="1 2">CCM 8643</strain>
    </source>
</reference>
<gene>
    <name evidence="1" type="ORF">BEN47_11960</name>
</gene>
<dbReference type="OrthoDB" id="886381at2"/>
<keyword evidence="2" id="KW-1185">Reference proteome</keyword>
<evidence type="ECO:0000313" key="1">
    <source>
        <dbReference type="EMBL" id="OGX87027.1"/>
    </source>
</evidence>
<dbReference type="RefSeq" id="WP_070726629.1">
    <property type="nucleotide sequence ID" value="NZ_MDZB01000093.1"/>
</dbReference>
<comment type="caution">
    <text evidence="1">The sequence shown here is derived from an EMBL/GenBank/DDBJ whole genome shotgun (WGS) entry which is preliminary data.</text>
</comment>
<evidence type="ECO:0000313" key="2">
    <source>
        <dbReference type="Proteomes" id="UP000176294"/>
    </source>
</evidence>
<organism evidence="1 2">
    <name type="scientific">Hymenobacter lapidarius</name>
    <dbReference type="NCBI Taxonomy" id="1908237"/>
    <lineage>
        <taxon>Bacteria</taxon>
        <taxon>Pseudomonadati</taxon>
        <taxon>Bacteroidota</taxon>
        <taxon>Cytophagia</taxon>
        <taxon>Cytophagales</taxon>
        <taxon>Hymenobacteraceae</taxon>
        <taxon>Hymenobacter</taxon>
    </lineage>
</organism>
<accession>A0A1G1T821</accession>
<dbReference type="AlphaFoldDB" id="A0A1G1T821"/>
<dbReference type="Proteomes" id="UP000176294">
    <property type="component" value="Unassembled WGS sequence"/>
</dbReference>
<proteinExistence type="predicted"/>